<gene>
    <name evidence="3" type="ORF">A8C56_08525</name>
</gene>
<protein>
    <submittedName>
        <fullName evidence="3">Uncharacterized protein</fullName>
    </submittedName>
</protein>
<sequence length="150" mass="17747">MKKFIILAVLISGITTAQYASAQVSVSVNIGSQPQWGPSGYNYAHYYYLPEINAYYDVVNRTYIIQKRRNWVTVRSLPARYRNFDLYRTYKVVMNTNRPWVSNTTHVRNYSKYRNDYTQVSIRDYNRRNDGHNNDRGRHSYPSGRSGSRR</sequence>
<dbReference type="EMBL" id="CP015772">
    <property type="protein sequence ID" value="ANH83801.1"/>
    <property type="molecule type" value="Genomic_DNA"/>
</dbReference>
<dbReference type="AlphaFoldDB" id="A0A1A9IAU9"/>
<feature type="signal peptide" evidence="2">
    <location>
        <begin position="1"/>
        <end position="22"/>
    </location>
</feature>
<dbReference type="STRING" id="1176587.A8C56_08525"/>
<keyword evidence="2" id="KW-0732">Signal</keyword>
<feature type="region of interest" description="Disordered" evidence="1">
    <location>
        <begin position="123"/>
        <end position="150"/>
    </location>
</feature>
<name>A0A1A9IAU9_9BACT</name>
<evidence type="ECO:0000313" key="4">
    <source>
        <dbReference type="Proteomes" id="UP000077667"/>
    </source>
</evidence>
<feature type="chain" id="PRO_5008390109" evidence="2">
    <location>
        <begin position="23"/>
        <end position="150"/>
    </location>
</feature>
<accession>A0A1A9IAU9</accession>
<feature type="compositionally biased region" description="Basic and acidic residues" evidence="1">
    <location>
        <begin position="124"/>
        <end position="138"/>
    </location>
</feature>
<dbReference type="Proteomes" id="UP000077667">
    <property type="component" value="Chromosome"/>
</dbReference>
<evidence type="ECO:0000313" key="3">
    <source>
        <dbReference type="EMBL" id="ANH83801.1"/>
    </source>
</evidence>
<proteinExistence type="predicted"/>
<dbReference type="KEGG" id="nia:A8C56_08525"/>
<keyword evidence="4" id="KW-1185">Reference proteome</keyword>
<organism evidence="3 4">
    <name type="scientific">Niabella ginsenosidivorans</name>
    <dbReference type="NCBI Taxonomy" id="1176587"/>
    <lineage>
        <taxon>Bacteria</taxon>
        <taxon>Pseudomonadati</taxon>
        <taxon>Bacteroidota</taxon>
        <taxon>Chitinophagia</taxon>
        <taxon>Chitinophagales</taxon>
        <taxon>Chitinophagaceae</taxon>
        <taxon>Niabella</taxon>
    </lineage>
</organism>
<evidence type="ECO:0000256" key="2">
    <source>
        <dbReference type="SAM" id="SignalP"/>
    </source>
</evidence>
<dbReference type="RefSeq" id="WP_067761786.1">
    <property type="nucleotide sequence ID" value="NZ_CP015772.1"/>
</dbReference>
<evidence type="ECO:0000256" key="1">
    <source>
        <dbReference type="SAM" id="MobiDB-lite"/>
    </source>
</evidence>
<reference evidence="3 4" key="1">
    <citation type="submission" date="2016-05" db="EMBL/GenBank/DDBJ databases">
        <title>Niabella ginsenosidivorans BS26 whole genome sequencing.</title>
        <authorList>
            <person name="Im W.T."/>
            <person name="Siddiqi M.Z."/>
        </authorList>
    </citation>
    <scope>NUCLEOTIDE SEQUENCE [LARGE SCALE GENOMIC DNA]</scope>
    <source>
        <strain evidence="3 4">BS26</strain>
    </source>
</reference>